<evidence type="ECO:0000256" key="2">
    <source>
        <dbReference type="ARBA" id="ARBA00024035"/>
    </source>
</evidence>
<dbReference type="SUPFAM" id="SSF102522">
    <property type="entry name" value="Bacterial fluorinating enzyme, N-terminal domain"/>
    <property type="match status" value="1"/>
</dbReference>
<comment type="similarity">
    <text evidence="2">Belongs to the SAM hydrolase / SAM-dependent halogenase family.</text>
</comment>
<dbReference type="Gene3D" id="3.40.50.10790">
    <property type="entry name" value="S-adenosyl-l-methionine hydroxide adenosyltransferase, N-terminal"/>
    <property type="match status" value="1"/>
</dbReference>
<dbReference type="InterPro" id="IPR002747">
    <property type="entry name" value="SAM_OH_AdoTrfase"/>
</dbReference>
<keyword evidence="1" id="KW-0949">S-adenosyl-L-methionine</keyword>
<dbReference type="STRING" id="290512.Paes_1832"/>
<dbReference type="PANTHER" id="PTHR35092:SF1">
    <property type="entry name" value="CHLORINASE MJ1651"/>
    <property type="match status" value="1"/>
</dbReference>
<dbReference type="eggNOG" id="COG1912">
    <property type="taxonomic scope" value="Bacteria"/>
</dbReference>
<dbReference type="InterPro" id="IPR046469">
    <property type="entry name" value="SAM_HAT_N"/>
</dbReference>
<evidence type="ECO:0000259" key="4">
    <source>
        <dbReference type="Pfam" id="PF20257"/>
    </source>
</evidence>
<dbReference type="Pfam" id="PF20257">
    <property type="entry name" value="SAM_HAT_C"/>
    <property type="match status" value="1"/>
</dbReference>
<evidence type="ECO:0000313" key="5">
    <source>
        <dbReference type="EMBL" id="ACF46844.1"/>
    </source>
</evidence>
<dbReference type="SUPFAM" id="SSF101852">
    <property type="entry name" value="Bacterial fluorinating enzyme, C-terminal domain"/>
    <property type="match status" value="1"/>
</dbReference>
<dbReference type="Pfam" id="PF01887">
    <property type="entry name" value="SAM_HAT_N"/>
    <property type="match status" value="1"/>
</dbReference>
<dbReference type="InterPro" id="IPR023228">
    <property type="entry name" value="SAM_OH_AdoTrfase_N_sf"/>
</dbReference>
<evidence type="ECO:0008006" key="7">
    <source>
        <dbReference type="Google" id="ProtNLM"/>
    </source>
</evidence>
<organism evidence="5 6">
    <name type="scientific">Prosthecochloris aestuarii (strain DSM 271 / SK 413)</name>
    <dbReference type="NCBI Taxonomy" id="290512"/>
    <lineage>
        <taxon>Bacteria</taxon>
        <taxon>Pseudomonadati</taxon>
        <taxon>Chlorobiota</taxon>
        <taxon>Chlorobiia</taxon>
        <taxon>Chlorobiales</taxon>
        <taxon>Chlorobiaceae</taxon>
        <taxon>Prosthecochloris</taxon>
    </lineage>
</organism>
<dbReference type="HOGENOM" id="CLU_059734_1_1_10"/>
<feature type="domain" description="S-adenosyl-l-methionine hydroxide adenosyltransferase C-terminal" evidence="4">
    <location>
        <begin position="181"/>
        <end position="265"/>
    </location>
</feature>
<evidence type="ECO:0000259" key="3">
    <source>
        <dbReference type="Pfam" id="PF01887"/>
    </source>
</evidence>
<dbReference type="KEGG" id="paa:Paes_1832"/>
<protein>
    <recommendedName>
        <fullName evidence="7">SAM-dependent chlorinase/fluorinase</fullName>
    </recommendedName>
</protein>
<dbReference type="AlphaFoldDB" id="B4S452"/>
<reference evidence="5" key="1">
    <citation type="submission" date="2008-06" db="EMBL/GenBank/DDBJ databases">
        <title>Complete sequence of chromosome of Prosthecochloris aestuarii DSM 271.</title>
        <authorList>
            <consortium name="US DOE Joint Genome Institute"/>
            <person name="Lucas S."/>
            <person name="Copeland A."/>
            <person name="Lapidus A."/>
            <person name="Glavina del Rio T."/>
            <person name="Dalin E."/>
            <person name="Tice H."/>
            <person name="Bruce D."/>
            <person name="Goodwin L."/>
            <person name="Pitluck S."/>
            <person name="Schmutz J."/>
            <person name="Larimer F."/>
            <person name="Land M."/>
            <person name="Hauser L."/>
            <person name="Kyrpides N."/>
            <person name="Anderson I."/>
            <person name="Liu Z."/>
            <person name="Li T."/>
            <person name="Zhao F."/>
            <person name="Overmann J."/>
            <person name="Bryant D.A."/>
            <person name="Richardson P."/>
        </authorList>
    </citation>
    <scope>NUCLEOTIDE SEQUENCE [LARGE SCALE GENOMIC DNA]</scope>
    <source>
        <strain evidence="5">DSM 271</strain>
    </source>
</reference>
<proteinExistence type="inferred from homology"/>
<dbReference type="InterPro" id="IPR023227">
    <property type="entry name" value="SAM_OH_AdoTrfase_C_sf"/>
</dbReference>
<dbReference type="InterPro" id="IPR046470">
    <property type="entry name" value="SAM_HAT_C"/>
</dbReference>
<dbReference type="PANTHER" id="PTHR35092">
    <property type="entry name" value="CHLORINASE MJ1651"/>
    <property type="match status" value="1"/>
</dbReference>
<dbReference type="RefSeq" id="WP_012506377.1">
    <property type="nucleotide sequence ID" value="NC_011059.1"/>
</dbReference>
<dbReference type="Proteomes" id="UP000002725">
    <property type="component" value="Chromosome"/>
</dbReference>
<name>B4S452_PROA2</name>
<evidence type="ECO:0000313" key="6">
    <source>
        <dbReference type="Proteomes" id="UP000002725"/>
    </source>
</evidence>
<feature type="domain" description="S-adenosyl-l-methionine hydroxide adenosyltransferase N-terminal" evidence="3">
    <location>
        <begin position="9"/>
        <end position="154"/>
    </location>
</feature>
<dbReference type="EMBL" id="CP001108">
    <property type="protein sequence ID" value="ACF46844.1"/>
    <property type="molecule type" value="Genomic_DNA"/>
</dbReference>
<evidence type="ECO:0000256" key="1">
    <source>
        <dbReference type="ARBA" id="ARBA00022691"/>
    </source>
</evidence>
<dbReference type="PIRSF" id="PIRSF006779">
    <property type="entry name" value="UCP006779"/>
    <property type="match status" value="1"/>
</dbReference>
<gene>
    <name evidence="5" type="ordered locus">Paes_1832</name>
</gene>
<accession>B4S452</accession>
<sequence>MRDKRQQVIALLTDFGLQDTYVGIMKGVIASIAPEASVIDLTHSVAPQHIRQGALLLGSSSEWFPEGTVFVAVVDPGVGTSRRPIAVETDRAVFIAPDNGLLSIVLTQQCVRSCTAITRPQFMLPNPGATFHGRDLFSPAAAYVASGTSPQELGTPVCPESCVILDFPAPSTGDGGRTWDGEVLYSDIYGNLITSLKTSLTGSDLLPGEWSVRAGDHLIAELQRTYGDVSEGGTVAYTGSTGLLEIAIRNGNAARTLGLHEGDRVSLVRDRDPRSID</sequence>
<keyword evidence="6" id="KW-1185">Reference proteome</keyword>
<dbReference type="Gene3D" id="2.40.30.90">
    <property type="entry name" value="Bacterial fluorinating enzyme like"/>
    <property type="match status" value="1"/>
</dbReference>